<feature type="compositionally biased region" description="Basic and acidic residues" evidence="1">
    <location>
        <begin position="461"/>
        <end position="471"/>
    </location>
</feature>
<evidence type="ECO:0000259" key="2">
    <source>
        <dbReference type="PROSITE" id="PS51980"/>
    </source>
</evidence>
<feature type="compositionally biased region" description="Low complexity" evidence="1">
    <location>
        <begin position="491"/>
        <end position="530"/>
    </location>
</feature>
<dbReference type="PANTHER" id="PTHR38372:SF2">
    <property type="entry name" value="DENTIN SIALOPHOSPHOPROTEIN-LIKE PROTEIN"/>
    <property type="match status" value="1"/>
</dbReference>
<dbReference type="EMBL" id="BPVZ01000117">
    <property type="protein sequence ID" value="GKV36560.1"/>
    <property type="molecule type" value="Genomic_DNA"/>
</dbReference>
<feature type="compositionally biased region" description="Polar residues" evidence="1">
    <location>
        <begin position="1006"/>
        <end position="1022"/>
    </location>
</feature>
<evidence type="ECO:0000313" key="3">
    <source>
        <dbReference type="EMBL" id="GKV36560.1"/>
    </source>
</evidence>
<dbReference type="PROSITE" id="PS51980">
    <property type="entry name" value="OCEL"/>
    <property type="match status" value="1"/>
</dbReference>
<dbReference type="Pfam" id="PF07303">
    <property type="entry name" value="Occludin_ELL"/>
    <property type="match status" value="1"/>
</dbReference>
<feature type="compositionally biased region" description="Polar residues" evidence="1">
    <location>
        <begin position="931"/>
        <end position="941"/>
    </location>
</feature>
<protein>
    <recommendedName>
        <fullName evidence="2">OCEL domain-containing protein</fullName>
    </recommendedName>
</protein>
<feature type="region of interest" description="Disordered" evidence="1">
    <location>
        <begin position="398"/>
        <end position="657"/>
    </location>
</feature>
<proteinExistence type="predicted"/>
<feature type="domain" description="OCEL" evidence="2">
    <location>
        <begin position="1102"/>
        <end position="1209"/>
    </location>
</feature>
<feature type="compositionally biased region" description="Basic and acidic residues" evidence="1">
    <location>
        <begin position="673"/>
        <end position="706"/>
    </location>
</feature>
<feature type="region of interest" description="Disordered" evidence="1">
    <location>
        <begin position="673"/>
        <end position="851"/>
    </location>
</feature>
<organism evidence="3 4">
    <name type="scientific">Rubroshorea leprosula</name>
    <dbReference type="NCBI Taxonomy" id="152421"/>
    <lineage>
        <taxon>Eukaryota</taxon>
        <taxon>Viridiplantae</taxon>
        <taxon>Streptophyta</taxon>
        <taxon>Embryophyta</taxon>
        <taxon>Tracheophyta</taxon>
        <taxon>Spermatophyta</taxon>
        <taxon>Magnoliopsida</taxon>
        <taxon>eudicotyledons</taxon>
        <taxon>Gunneridae</taxon>
        <taxon>Pentapetalae</taxon>
        <taxon>rosids</taxon>
        <taxon>malvids</taxon>
        <taxon>Malvales</taxon>
        <taxon>Dipterocarpaceae</taxon>
        <taxon>Rubroshorea</taxon>
    </lineage>
</organism>
<feature type="compositionally biased region" description="Basic and acidic residues" evidence="1">
    <location>
        <begin position="797"/>
        <end position="825"/>
    </location>
</feature>
<feature type="compositionally biased region" description="Basic and acidic residues" evidence="1">
    <location>
        <begin position="907"/>
        <end position="924"/>
    </location>
</feature>
<feature type="compositionally biased region" description="Basic and acidic residues" evidence="1">
    <location>
        <begin position="323"/>
        <end position="333"/>
    </location>
</feature>
<accession>A0AAV5LGV2</accession>
<feature type="compositionally biased region" description="Basic and acidic residues" evidence="1">
    <location>
        <begin position="584"/>
        <end position="600"/>
    </location>
</feature>
<feature type="compositionally biased region" description="Acidic residues" evidence="1">
    <location>
        <begin position="572"/>
        <end position="583"/>
    </location>
</feature>
<reference evidence="3 4" key="1">
    <citation type="journal article" date="2021" name="Commun. Biol.">
        <title>The genome of Shorea leprosula (Dipterocarpaceae) highlights the ecological relevance of drought in aseasonal tropical rainforests.</title>
        <authorList>
            <person name="Ng K.K.S."/>
            <person name="Kobayashi M.J."/>
            <person name="Fawcett J.A."/>
            <person name="Hatakeyama M."/>
            <person name="Paape T."/>
            <person name="Ng C.H."/>
            <person name="Ang C.C."/>
            <person name="Tnah L.H."/>
            <person name="Lee C.T."/>
            <person name="Nishiyama T."/>
            <person name="Sese J."/>
            <person name="O'Brien M.J."/>
            <person name="Copetti D."/>
            <person name="Mohd Noor M.I."/>
            <person name="Ong R.C."/>
            <person name="Putra M."/>
            <person name="Sireger I.Z."/>
            <person name="Indrioko S."/>
            <person name="Kosugi Y."/>
            <person name="Izuno A."/>
            <person name="Isagi Y."/>
            <person name="Lee S.L."/>
            <person name="Shimizu K.K."/>
        </authorList>
    </citation>
    <scope>NUCLEOTIDE SEQUENCE [LARGE SCALE GENOMIC DNA]</scope>
    <source>
        <strain evidence="3">214</strain>
    </source>
</reference>
<comment type="caution">
    <text evidence="3">The sequence shown here is derived from an EMBL/GenBank/DDBJ whole genome shotgun (WGS) entry which is preliminary data.</text>
</comment>
<feature type="compositionally biased region" description="Gly residues" evidence="1">
    <location>
        <begin position="9"/>
        <end position="20"/>
    </location>
</feature>
<keyword evidence="4" id="KW-1185">Reference proteome</keyword>
<dbReference type="SUPFAM" id="SSF144292">
    <property type="entry name" value="occludin/ELL-like"/>
    <property type="match status" value="1"/>
</dbReference>
<feature type="compositionally biased region" description="Polar residues" evidence="1">
    <location>
        <begin position="1046"/>
        <end position="1056"/>
    </location>
</feature>
<feature type="compositionally biased region" description="Basic and acidic residues" evidence="1">
    <location>
        <begin position="633"/>
        <end position="642"/>
    </location>
</feature>
<dbReference type="PANTHER" id="PTHR38372">
    <property type="entry name" value="DENTIN SIALOPHOSPHOPROTEIN-LIKE PROTEIN"/>
    <property type="match status" value="1"/>
</dbReference>
<dbReference type="Gene3D" id="6.10.140.340">
    <property type="match status" value="1"/>
</dbReference>
<feature type="region of interest" description="Disordered" evidence="1">
    <location>
        <begin position="1"/>
        <end position="59"/>
    </location>
</feature>
<feature type="compositionally biased region" description="Basic and acidic residues" evidence="1">
    <location>
        <begin position="777"/>
        <end position="790"/>
    </location>
</feature>
<feature type="compositionally biased region" description="Acidic residues" evidence="1">
    <location>
        <begin position="533"/>
        <end position="545"/>
    </location>
</feature>
<gene>
    <name evidence="3" type="ORF">SLEP1_g44677</name>
</gene>
<sequence>MYSGSSKLGRGGGGGRGAGGPRNRPSFPPPPAHRPSSSAGRLPMGSGPRNGAATGGAAPAQAVEESFSLVSGNNPLAFAMIIRLTPDLVDEIRRLEAQKRTARIKFDSIPNNPSGNVIDVGGKEFKFIWSPDSGELCDIYEEHKSGEDGNDMLVESGCAWRKLNVQRILDESTTNHVKKRSEEAERKHKSRKAIVLDHANPPPKNQIKQLAAAEASPWKAHFKKKEPPPKKRKVEPAQVGGPIKSTYKSGSASTAIAKRSVSPNPSPPERSGAPESPSGTGKAPKSNAGMEDVIPSQLKGKEIPTKSEKEIPVRVSGVIPEAPARKGNSEAKPMDLQSMLITLLKDKPTGMSIKSLEKAVGDTFPDCAKKIEPIIKKIAIYQAPGKYLLKEGVDLEDHKKHLSESGSSPEDNHRQILAPHDNHDRLPAPVPSFVDKDSLGELEEQGQLEQIDIQHYSPDMGGEKKASDNSEGHAGSGSDSESDSDSDSDSSDTGSESGSHSKSRSRSGSPAGSGSGSSSDSESDASSNSKEGSDEDVNIMTSDDEKDPKHTEAGVSVSPTPEVRPLQNGADENQDGDGFDSVDIEGHGSEPIDIDGHGSEPIDIGGHGSDAVDIENDLLDDEQEIGMAANSTLHEEGKKPVEGSKPSSSYHDELQEHQNFIGNLFEDNFRHEQADSSERIARVKSKRSSDAKQFDEKSEHAKRLKAESLSQPPISGRQDDNFFGSHHKFSPNRPLDDREANANFGSAKVSNQVHPAKSSSDFQQSSRRFSDQSTRTKAPDVLERPNKHTESSSYGRKFSEKNAHEGYPIHKDKASRESQHEETYMKGKKIAKNTKEGGAGGKHSVPSDFYHRKHSEVVGKFKEGAQFSGLYMESSPKDNNRVAADGYPANGRNNMLQRELSDLELGELREPPEETPVKQFDRKGSFKLSESKPSMSENCNSDLRKGKPVGKITWDSGKQSPPNSSVGVKRTPEHHGEVSTRSHHRGTQSQPQHLSRVDHAEIGPQFNRSADSSGKSRQNETGARTGVGLEGYGESHKKATPGAPQLQESKPGSISHSLKDKTRTSSMADLTDGQRDLEGNFPGQKKRGSSSDEDNSYLKYEKDAPEYKEPIRDFSQYKEYVQEYRDKYDSYCSLNQILDSYRIEFEKLGKDLEFSEGNMEKYNKIVAELRESYRQCGSRHKRLKKVFVVLHQELKHLKQMIKDYVLSYTKE</sequence>
<dbReference type="InterPro" id="IPR010844">
    <property type="entry name" value="Occludin_ELL"/>
</dbReference>
<feature type="compositionally biased region" description="Basic and acidic residues" evidence="1">
    <location>
        <begin position="299"/>
        <end position="312"/>
    </location>
</feature>
<feature type="region of interest" description="Disordered" evidence="1">
    <location>
        <begin position="907"/>
        <end position="1102"/>
    </location>
</feature>
<feature type="compositionally biased region" description="Polar residues" evidence="1">
    <location>
        <begin position="956"/>
        <end position="966"/>
    </location>
</feature>
<feature type="compositionally biased region" description="Acidic residues" evidence="1">
    <location>
        <begin position="480"/>
        <end position="490"/>
    </location>
</feature>
<feature type="compositionally biased region" description="Basic and acidic residues" evidence="1">
    <location>
        <begin position="410"/>
        <end position="426"/>
    </location>
</feature>
<dbReference type="AlphaFoldDB" id="A0AAV5LGV2"/>
<feature type="compositionally biased region" description="Low complexity" evidence="1">
    <location>
        <begin position="758"/>
        <end position="776"/>
    </location>
</feature>
<feature type="compositionally biased region" description="Basic and acidic residues" evidence="1">
    <location>
        <begin position="970"/>
        <end position="980"/>
    </location>
</feature>
<evidence type="ECO:0000256" key="1">
    <source>
        <dbReference type="SAM" id="MobiDB-lite"/>
    </source>
</evidence>
<evidence type="ECO:0000313" key="4">
    <source>
        <dbReference type="Proteomes" id="UP001054252"/>
    </source>
</evidence>
<feature type="region of interest" description="Disordered" evidence="1">
    <location>
        <begin position="872"/>
        <end position="894"/>
    </location>
</feature>
<name>A0AAV5LGV2_9ROSI</name>
<feature type="region of interest" description="Disordered" evidence="1">
    <location>
        <begin position="172"/>
        <end position="333"/>
    </location>
</feature>
<feature type="compositionally biased region" description="Acidic residues" evidence="1">
    <location>
        <begin position="612"/>
        <end position="624"/>
    </location>
</feature>
<dbReference type="Proteomes" id="UP001054252">
    <property type="component" value="Unassembled WGS sequence"/>
</dbReference>